<comment type="caution">
    <text evidence="1">The sequence shown here is derived from an EMBL/GenBank/DDBJ whole genome shotgun (WGS) entry which is preliminary data.</text>
</comment>
<evidence type="ECO:0000313" key="2">
    <source>
        <dbReference type="Proteomes" id="UP000813824"/>
    </source>
</evidence>
<protein>
    <submittedName>
        <fullName evidence="1">Uncharacterized protein</fullName>
    </submittedName>
</protein>
<proteinExistence type="predicted"/>
<organism evidence="1 2">
    <name type="scientific">Cristinia sonorae</name>
    <dbReference type="NCBI Taxonomy" id="1940300"/>
    <lineage>
        <taxon>Eukaryota</taxon>
        <taxon>Fungi</taxon>
        <taxon>Dikarya</taxon>
        <taxon>Basidiomycota</taxon>
        <taxon>Agaricomycotina</taxon>
        <taxon>Agaricomycetes</taxon>
        <taxon>Agaricomycetidae</taxon>
        <taxon>Agaricales</taxon>
        <taxon>Pleurotineae</taxon>
        <taxon>Stephanosporaceae</taxon>
        <taxon>Cristinia</taxon>
    </lineage>
</organism>
<dbReference type="EMBL" id="JAEVFJ010000003">
    <property type="protein sequence ID" value="KAH8106331.1"/>
    <property type="molecule type" value="Genomic_DNA"/>
</dbReference>
<sequence length="165" mass="18642">MAIGRSACFFPLLPAIHPCQSWTNQMPGVYIWHAGHSDRGGDPKSPQTSQPMSITRCYSCLQPFSICFGWGLEDCPTELHLYHQWQERPSGKQRFGSQQSDPLSDGQLLQVLPPPPLGAISSGTFDVTRTRPSEQQQKWSLPRNLDEHLRTWWSAGALWCYETAN</sequence>
<name>A0A8K0XUM0_9AGAR</name>
<reference evidence="1" key="1">
    <citation type="journal article" date="2021" name="New Phytol.">
        <title>Evolutionary innovations through gain and loss of genes in the ectomycorrhizal Boletales.</title>
        <authorList>
            <person name="Wu G."/>
            <person name="Miyauchi S."/>
            <person name="Morin E."/>
            <person name="Kuo A."/>
            <person name="Drula E."/>
            <person name="Varga T."/>
            <person name="Kohler A."/>
            <person name="Feng B."/>
            <person name="Cao Y."/>
            <person name="Lipzen A."/>
            <person name="Daum C."/>
            <person name="Hundley H."/>
            <person name="Pangilinan J."/>
            <person name="Johnson J."/>
            <person name="Barry K."/>
            <person name="LaButti K."/>
            <person name="Ng V."/>
            <person name="Ahrendt S."/>
            <person name="Min B."/>
            <person name="Choi I.G."/>
            <person name="Park H."/>
            <person name="Plett J.M."/>
            <person name="Magnuson J."/>
            <person name="Spatafora J.W."/>
            <person name="Nagy L.G."/>
            <person name="Henrissat B."/>
            <person name="Grigoriev I.V."/>
            <person name="Yang Z.L."/>
            <person name="Xu J."/>
            <person name="Martin F.M."/>
        </authorList>
    </citation>
    <scope>NUCLEOTIDE SEQUENCE</scope>
    <source>
        <strain evidence="1">KKN 215</strain>
    </source>
</reference>
<keyword evidence="2" id="KW-1185">Reference proteome</keyword>
<evidence type="ECO:0000313" key="1">
    <source>
        <dbReference type="EMBL" id="KAH8106331.1"/>
    </source>
</evidence>
<dbReference type="AlphaFoldDB" id="A0A8K0XUM0"/>
<accession>A0A8K0XUM0</accession>
<dbReference type="Proteomes" id="UP000813824">
    <property type="component" value="Unassembled WGS sequence"/>
</dbReference>
<gene>
    <name evidence="1" type="ORF">BXZ70DRAFT_919163</name>
</gene>